<evidence type="ECO:0000313" key="8">
    <source>
        <dbReference type="Proteomes" id="UP000515146"/>
    </source>
</evidence>
<dbReference type="InterPro" id="IPR033906">
    <property type="entry name" value="Lipase_N"/>
</dbReference>
<dbReference type="GO" id="GO:0016042">
    <property type="term" value="P:lipid catabolic process"/>
    <property type="evidence" value="ECO:0007669"/>
    <property type="project" value="TreeGrafter"/>
</dbReference>
<evidence type="ECO:0000256" key="4">
    <source>
        <dbReference type="RuleBase" id="RU004262"/>
    </source>
</evidence>
<evidence type="ECO:0000256" key="5">
    <source>
        <dbReference type="SAM" id="MobiDB-lite"/>
    </source>
</evidence>
<dbReference type="GO" id="GO:0005615">
    <property type="term" value="C:extracellular space"/>
    <property type="evidence" value="ECO:0007669"/>
    <property type="project" value="TreeGrafter"/>
</dbReference>
<gene>
    <name evidence="9" type="primary">LOC113799451</name>
</gene>
<evidence type="ECO:0000256" key="1">
    <source>
        <dbReference type="ARBA" id="ARBA00004613"/>
    </source>
</evidence>
<keyword evidence="6" id="KW-0732">Signal</keyword>
<dbReference type="CDD" id="cd00707">
    <property type="entry name" value="Pancreat_lipase_like"/>
    <property type="match status" value="1"/>
</dbReference>
<dbReference type="GO" id="GO:0016298">
    <property type="term" value="F:lipase activity"/>
    <property type="evidence" value="ECO:0007669"/>
    <property type="project" value="InterPro"/>
</dbReference>
<dbReference type="OrthoDB" id="199913at2759"/>
<feature type="region of interest" description="Disordered" evidence="5">
    <location>
        <begin position="161"/>
        <end position="198"/>
    </location>
</feature>
<dbReference type="Gene3D" id="3.40.50.1820">
    <property type="entry name" value="alpha/beta hydrolase"/>
    <property type="match status" value="1"/>
</dbReference>
<feature type="signal peptide" evidence="6">
    <location>
        <begin position="1"/>
        <end position="25"/>
    </location>
</feature>
<comment type="similarity">
    <text evidence="2 4">Belongs to the AB hydrolase superfamily. Lipase family.</text>
</comment>
<dbReference type="SUPFAM" id="SSF53474">
    <property type="entry name" value="alpha/beta-Hydrolases"/>
    <property type="match status" value="1"/>
</dbReference>
<dbReference type="Pfam" id="PF00151">
    <property type="entry name" value="Lipase"/>
    <property type="match status" value="1"/>
</dbReference>
<feature type="compositionally biased region" description="Polar residues" evidence="5">
    <location>
        <begin position="188"/>
        <end position="198"/>
    </location>
</feature>
<accession>A0A6P6YM37</accession>
<protein>
    <submittedName>
        <fullName evidence="9">Uncharacterized protein LOC113799451</fullName>
    </submittedName>
</protein>
<dbReference type="FunCoup" id="A0A6P6YM37">
    <property type="interactions" value="28"/>
</dbReference>
<feature type="region of interest" description="Disordered" evidence="5">
    <location>
        <begin position="714"/>
        <end position="735"/>
    </location>
</feature>
<dbReference type="Proteomes" id="UP000515146">
    <property type="component" value="Unplaced"/>
</dbReference>
<evidence type="ECO:0000256" key="6">
    <source>
        <dbReference type="SAM" id="SignalP"/>
    </source>
</evidence>
<dbReference type="PANTHER" id="PTHR11610:SF186">
    <property type="entry name" value="FI22312P1"/>
    <property type="match status" value="1"/>
</dbReference>
<dbReference type="RefSeq" id="XP_027205876.1">
    <property type="nucleotide sequence ID" value="XM_027350075.1"/>
</dbReference>
<feature type="region of interest" description="Disordered" evidence="5">
    <location>
        <begin position="829"/>
        <end position="853"/>
    </location>
</feature>
<sequence>MIDTTSMYFTICGLLFLICANISDCQSSEDHHQQCSRRPTSFGIHSSSGDYDSLECSSLPSSLPTDYEIWVAIKKSLNDWHLNQKSISTNSIDNNQRRLSRTKREQFLSLQGVEDDSQQSQMPQQQVCYEHFGCFRHKGPFDYLNTLPASPESIETTFSLHTRRNPIEGEPLDYNDNDDIDNDKDSSTENNSKQIHNSFNGTNSVKIIIHGFGSSSKRPWVQKMTEVLLQLDDFNIINVDWQNGSKLPNYVQAAANTQLVGKQIARLIRKIERLYNVPPSRFHLIGFSLGAHVAGFAGQEVANISRITGLDPASPLFEGYPANVRLDPSDAQFVDVIHSNGDGFIRGGLGVYEPMGSVDFYPNGGRVQVGCSTALGALTNILYHGQWNLLCNHRRAFRFFIDSVHQDCTFRAFSCTSYEDYIRGQCFYCGPDGRQCSNMGYFANLSQGRGPMYLITRDKEPFCVNQFKVQIQFTGEQGVTWGQIELQLINADGMNETFTLTQEVDQLKESERIQSLIVAHPKLTNVSEVTLTYTKYRGWIYYGLNEWHIDRIELLDSNFVVKTYCRQRITLSNTVPVRLKLFPTNCTVNFNGDNHQQGIFPNRKNNEITVLESQKQKPARTDTQWPPNIINTHPSVRPSIYASYMTRPTNAEQPLTTAISNPSSLHPMHVSYDYDMASASGPLLNTDQNGQFPPLFELLPRHAYARDRLNKLESTLDDEKSDSDETSESPQQLQTSSIISPILNGASRMFWKFWNNLNQPPSTIAIPANHSSYVTPQSHHSHRMVSSSTSSIRTASSSPIFILSPVTGEVRDPFQKPDRKLANSIEENMNDDQKNIENNNQDDDHDESIGSNEKTFLTSGKHYVLYSIIPISSTNNEEQRGTSMGPIRHTTTTIMMQPIHLINTYQVIPNNNNNNNMMISTTMMTPTVSSLKNRNILSPSLPPSE</sequence>
<evidence type="ECO:0000313" key="9">
    <source>
        <dbReference type="RefSeq" id="XP_027205876.1"/>
    </source>
</evidence>
<name>A0A6P6YM37_DERPT</name>
<dbReference type="FunFam" id="3.40.50.1820:FF:000288">
    <property type="entry name" value="Pancreatic triacylglycerol lipase"/>
    <property type="match status" value="1"/>
</dbReference>
<dbReference type="PRINTS" id="PR00821">
    <property type="entry name" value="TAGLIPASE"/>
</dbReference>
<feature type="chain" id="PRO_5028417676" evidence="6">
    <location>
        <begin position="26"/>
        <end position="945"/>
    </location>
</feature>
<dbReference type="InterPro" id="IPR000734">
    <property type="entry name" value="TAG_lipase"/>
</dbReference>
<comment type="subcellular location">
    <subcellularLocation>
        <location evidence="1">Secreted</location>
    </subcellularLocation>
</comment>
<keyword evidence="8" id="KW-1185">Reference proteome</keyword>
<dbReference type="AlphaFoldDB" id="A0A6P6YM37"/>
<reference evidence="9" key="1">
    <citation type="submission" date="2025-08" db="UniProtKB">
        <authorList>
            <consortium name="RefSeq"/>
        </authorList>
    </citation>
    <scope>IDENTIFICATION</scope>
    <source>
        <strain evidence="9">Airmid</strain>
    </source>
</reference>
<evidence type="ECO:0000256" key="3">
    <source>
        <dbReference type="ARBA" id="ARBA00022525"/>
    </source>
</evidence>
<proteinExistence type="inferred from homology"/>
<keyword evidence="3" id="KW-0964">Secreted</keyword>
<dbReference type="InterPro" id="IPR013818">
    <property type="entry name" value="Lipase"/>
</dbReference>
<organism evidence="8 9">
    <name type="scientific">Dermatophagoides pteronyssinus</name>
    <name type="common">European house dust mite</name>
    <dbReference type="NCBI Taxonomy" id="6956"/>
    <lineage>
        <taxon>Eukaryota</taxon>
        <taxon>Metazoa</taxon>
        <taxon>Ecdysozoa</taxon>
        <taxon>Arthropoda</taxon>
        <taxon>Chelicerata</taxon>
        <taxon>Arachnida</taxon>
        <taxon>Acari</taxon>
        <taxon>Acariformes</taxon>
        <taxon>Sarcoptiformes</taxon>
        <taxon>Astigmata</taxon>
        <taxon>Psoroptidia</taxon>
        <taxon>Analgoidea</taxon>
        <taxon>Pyroglyphidae</taxon>
        <taxon>Dermatophagoidinae</taxon>
        <taxon>Dermatophagoides</taxon>
    </lineage>
</organism>
<feature type="compositionally biased region" description="Acidic residues" evidence="5">
    <location>
        <begin position="715"/>
        <end position="727"/>
    </location>
</feature>
<dbReference type="InParanoid" id="A0A6P6YM37"/>
<dbReference type="PANTHER" id="PTHR11610">
    <property type="entry name" value="LIPASE"/>
    <property type="match status" value="1"/>
</dbReference>
<dbReference type="InterPro" id="IPR029058">
    <property type="entry name" value="AB_hydrolase_fold"/>
</dbReference>
<evidence type="ECO:0000256" key="2">
    <source>
        <dbReference type="ARBA" id="ARBA00010701"/>
    </source>
</evidence>
<dbReference type="KEGG" id="dpte:113799451"/>
<feature type="domain" description="Lipase" evidence="7">
    <location>
        <begin position="125"/>
        <end position="462"/>
    </location>
</feature>
<feature type="compositionally biased region" description="Acidic residues" evidence="5">
    <location>
        <begin position="170"/>
        <end position="182"/>
    </location>
</feature>
<evidence type="ECO:0000259" key="7">
    <source>
        <dbReference type="Pfam" id="PF00151"/>
    </source>
</evidence>